<name>A0ABV5KLL8_9BACL</name>
<feature type="signal peptide" evidence="6">
    <location>
        <begin position="1"/>
        <end position="25"/>
    </location>
</feature>
<dbReference type="EMBL" id="JBHMDO010000017">
    <property type="protein sequence ID" value="MFB9326131.1"/>
    <property type="molecule type" value="Genomic_DNA"/>
</dbReference>
<keyword evidence="5" id="KW-0449">Lipoprotein</keyword>
<comment type="caution">
    <text evidence="7">The sequence shown here is derived from an EMBL/GenBank/DDBJ whole genome shotgun (WGS) entry which is preliminary data.</text>
</comment>
<dbReference type="RefSeq" id="WP_377493132.1">
    <property type="nucleotide sequence ID" value="NZ_JBHMDO010000017.1"/>
</dbReference>
<dbReference type="SUPFAM" id="SSF53850">
    <property type="entry name" value="Periplasmic binding protein-like II"/>
    <property type="match status" value="1"/>
</dbReference>
<evidence type="ECO:0000313" key="8">
    <source>
        <dbReference type="Proteomes" id="UP001589747"/>
    </source>
</evidence>
<dbReference type="PROSITE" id="PS51257">
    <property type="entry name" value="PROKAR_LIPOPROTEIN"/>
    <property type="match status" value="1"/>
</dbReference>
<dbReference type="PANTHER" id="PTHR43649">
    <property type="entry name" value="ARABINOSE-BINDING PROTEIN-RELATED"/>
    <property type="match status" value="1"/>
</dbReference>
<organism evidence="7 8">
    <name type="scientific">Paenibacillus aurantiacus</name>
    <dbReference type="NCBI Taxonomy" id="1936118"/>
    <lineage>
        <taxon>Bacteria</taxon>
        <taxon>Bacillati</taxon>
        <taxon>Bacillota</taxon>
        <taxon>Bacilli</taxon>
        <taxon>Bacillales</taxon>
        <taxon>Paenibacillaceae</taxon>
        <taxon>Paenibacillus</taxon>
    </lineage>
</organism>
<dbReference type="Gene3D" id="3.40.190.10">
    <property type="entry name" value="Periplasmic binding protein-like II"/>
    <property type="match status" value="2"/>
</dbReference>
<evidence type="ECO:0000256" key="6">
    <source>
        <dbReference type="SAM" id="SignalP"/>
    </source>
</evidence>
<evidence type="ECO:0000256" key="5">
    <source>
        <dbReference type="ARBA" id="ARBA00023288"/>
    </source>
</evidence>
<keyword evidence="1" id="KW-1003">Cell membrane</keyword>
<reference evidence="7 8" key="1">
    <citation type="submission" date="2024-09" db="EMBL/GenBank/DDBJ databases">
        <authorList>
            <person name="Sun Q."/>
            <person name="Mori K."/>
        </authorList>
    </citation>
    <scope>NUCLEOTIDE SEQUENCE [LARGE SCALE GENOMIC DNA]</scope>
    <source>
        <strain evidence="7 8">TISTR 2452</strain>
    </source>
</reference>
<evidence type="ECO:0000256" key="2">
    <source>
        <dbReference type="ARBA" id="ARBA00022729"/>
    </source>
</evidence>
<dbReference type="PANTHER" id="PTHR43649:SF33">
    <property type="entry name" value="POLYGALACTURONAN_RHAMNOGALACTURONAN-BINDING PROTEIN YTCQ"/>
    <property type="match status" value="1"/>
</dbReference>
<keyword evidence="4" id="KW-0564">Palmitate</keyword>
<keyword evidence="2 6" id="KW-0732">Signal</keyword>
<protein>
    <submittedName>
        <fullName evidence="7">Extracellular solute-binding protein</fullName>
    </submittedName>
</protein>
<keyword evidence="3" id="KW-0472">Membrane</keyword>
<gene>
    <name evidence="7" type="ORF">ACFFSY_09430</name>
</gene>
<evidence type="ECO:0000256" key="1">
    <source>
        <dbReference type="ARBA" id="ARBA00022475"/>
    </source>
</evidence>
<evidence type="ECO:0000256" key="4">
    <source>
        <dbReference type="ARBA" id="ARBA00023139"/>
    </source>
</evidence>
<keyword evidence="8" id="KW-1185">Reference proteome</keyword>
<evidence type="ECO:0000313" key="7">
    <source>
        <dbReference type="EMBL" id="MFB9326131.1"/>
    </source>
</evidence>
<feature type="chain" id="PRO_5045808468" evidence="6">
    <location>
        <begin position="26"/>
        <end position="542"/>
    </location>
</feature>
<proteinExistence type="predicted"/>
<dbReference type="Proteomes" id="UP001589747">
    <property type="component" value="Unassembled WGS sequence"/>
</dbReference>
<dbReference type="InterPro" id="IPR050490">
    <property type="entry name" value="Bact_solute-bd_prot1"/>
</dbReference>
<accession>A0ABV5KLL8</accession>
<dbReference type="InterPro" id="IPR006059">
    <property type="entry name" value="SBP"/>
</dbReference>
<sequence>MENRSAKKTISRRLALLAIVTTLGAAVLAGCSSDNSDGGNTTAVSGSGNMNPEGLPIVKEQVTLNVLTVRWGNMGDSFVKNTWLQELEKNSNVKINWQVMSSNDWNDQKSVMLASGKLPDVILGDIAYGDSDIVNNAGSFLALDELIDKHMPNLKAAMEESPELRKISTFPDGKIYSLPARLPSRPVTQNQPVINKAWLDKLGLAAPTNIDELYTVLKAFKEKDPNGNGKADEIPSSNAGDIDMFLLTPFGITDLRANRMMIQDGKPVYYPTSEAYKEGLKWARKLYEEGLIDKESFTQDNTMLTAKRQNPDVPLIGFTYQWTPDAVFGKWSDQYETIAPIAGPDGKRYQEGDPSGLSFRRNQLLITSSSKYPEVAARWADQFYTNEASIQNFWGAIGTSIEKGTDGTYSLLKAPEGTSADAWYWDNSFRDFGPKYVSPDFEKNIKLDPTTGDGLKLQLDKLGKDDVTEPFPSVMYTAEEYQELPTLTTDIDGYIASTRAEWITKGGIDENWDAYVKKLEEMGLAKLIKIYEDAYDRYMSVK</sequence>
<evidence type="ECO:0000256" key="3">
    <source>
        <dbReference type="ARBA" id="ARBA00023136"/>
    </source>
</evidence>
<dbReference type="Pfam" id="PF01547">
    <property type="entry name" value="SBP_bac_1"/>
    <property type="match status" value="1"/>
</dbReference>